<accession>A0A7C3PI24</accession>
<dbReference type="HAMAP" id="MF_01006">
    <property type="entry name" value="Undec_diphosphatase"/>
    <property type="match status" value="1"/>
</dbReference>
<comment type="similarity">
    <text evidence="2 17">Belongs to the UppP family.</text>
</comment>
<dbReference type="EC" id="3.6.1.27" evidence="3 17"/>
<evidence type="ECO:0000256" key="6">
    <source>
        <dbReference type="ARBA" id="ARBA00022692"/>
    </source>
</evidence>
<organism evidence="18">
    <name type="scientific">Oscillatoriales cyanobacterium SpSt-418</name>
    <dbReference type="NCBI Taxonomy" id="2282169"/>
    <lineage>
        <taxon>Bacteria</taxon>
        <taxon>Bacillati</taxon>
        <taxon>Cyanobacteriota</taxon>
        <taxon>Cyanophyceae</taxon>
        <taxon>Oscillatoriophycideae</taxon>
        <taxon>Oscillatoriales</taxon>
    </lineage>
</organism>
<evidence type="ECO:0000256" key="17">
    <source>
        <dbReference type="HAMAP-Rule" id="MF_01006"/>
    </source>
</evidence>
<keyword evidence="12 17" id="KW-0046">Antibiotic resistance</keyword>
<comment type="caution">
    <text evidence="18">The sequence shown here is derived from an EMBL/GenBank/DDBJ whole genome shotgun (WGS) entry which is preliminary data.</text>
</comment>
<protein>
    <recommendedName>
        <fullName evidence="4 17">Undecaprenyl-diphosphatase</fullName>
        <ecNumber evidence="3 17">3.6.1.27</ecNumber>
    </recommendedName>
    <alternativeName>
        <fullName evidence="15 17">Bacitracin resistance protein</fullName>
    </alternativeName>
    <alternativeName>
        <fullName evidence="14 17">Undecaprenyl pyrophosphate phosphatase</fullName>
    </alternativeName>
</protein>
<keyword evidence="7 17" id="KW-0378">Hydrolase</keyword>
<keyword evidence="13 17" id="KW-0961">Cell wall biogenesis/degradation</keyword>
<keyword evidence="11 17" id="KW-0472">Membrane</keyword>
<sequence length="302" mass="32781">MIEAGLSGSHLGLAFGATVNYSLAVATSAEAPSLIASLFQAIVLGLVQGITEFLPISSTAHLIIFRDIFGWSQQKYFVDAIQFGSVIAVILYFWKDIRTVLTGGWQAFQAKDWAREEWKILVGIAVGTIPALGLGYIFKDAITESPIVIAIASIVMALLLGLAEKIGTRKRDFNDLEIKDGFLVGLGQSLALIPGVSRSGSTLTTALFLGLERAPAARFSFLLGIPTLTIATLFQARKAFTNIDSILALLAGIVSAFIFSYLAIAWLLRYLQRKSTWVFVWYRLALGVAILLAVATNFWKVT</sequence>
<feature type="transmembrane region" description="Helical" evidence="17">
    <location>
        <begin position="246"/>
        <end position="268"/>
    </location>
</feature>
<evidence type="ECO:0000256" key="5">
    <source>
        <dbReference type="ARBA" id="ARBA00022475"/>
    </source>
</evidence>
<gene>
    <name evidence="17" type="primary">uppP</name>
    <name evidence="18" type="ORF">ENR64_11380</name>
</gene>
<feature type="transmembrane region" description="Helical" evidence="17">
    <location>
        <begin position="34"/>
        <end position="55"/>
    </location>
</feature>
<feature type="transmembrane region" description="Helical" evidence="17">
    <location>
        <begin position="76"/>
        <end position="94"/>
    </location>
</feature>
<evidence type="ECO:0000256" key="7">
    <source>
        <dbReference type="ARBA" id="ARBA00022801"/>
    </source>
</evidence>
<dbReference type="GO" id="GO:0009252">
    <property type="term" value="P:peptidoglycan biosynthetic process"/>
    <property type="evidence" value="ECO:0007669"/>
    <property type="project" value="UniProtKB-KW"/>
</dbReference>
<dbReference type="GO" id="GO:0005886">
    <property type="term" value="C:plasma membrane"/>
    <property type="evidence" value="ECO:0007669"/>
    <property type="project" value="UniProtKB-SubCell"/>
</dbReference>
<dbReference type="GO" id="GO:0008360">
    <property type="term" value="P:regulation of cell shape"/>
    <property type="evidence" value="ECO:0007669"/>
    <property type="project" value="UniProtKB-KW"/>
</dbReference>
<comment type="catalytic activity">
    <reaction evidence="16 17">
        <text>di-trans,octa-cis-undecaprenyl diphosphate + H2O = di-trans,octa-cis-undecaprenyl phosphate + phosphate + H(+)</text>
        <dbReference type="Rhea" id="RHEA:28094"/>
        <dbReference type="ChEBI" id="CHEBI:15377"/>
        <dbReference type="ChEBI" id="CHEBI:15378"/>
        <dbReference type="ChEBI" id="CHEBI:43474"/>
        <dbReference type="ChEBI" id="CHEBI:58405"/>
        <dbReference type="ChEBI" id="CHEBI:60392"/>
        <dbReference type="EC" id="3.6.1.27"/>
    </reaction>
</comment>
<dbReference type="AlphaFoldDB" id="A0A7C3PI24"/>
<evidence type="ECO:0000256" key="9">
    <source>
        <dbReference type="ARBA" id="ARBA00022984"/>
    </source>
</evidence>
<evidence type="ECO:0000256" key="11">
    <source>
        <dbReference type="ARBA" id="ARBA00023136"/>
    </source>
</evidence>
<dbReference type="NCBIfam" id="NF001394">
    <property type="entry name" value="PRK00281.2-5"/>
    <property type="match status" value="1"/>
</dbReference>
<feature type="transmembrane region" description="Helical" evidence="17">
    <location>
        <begin position="145"/>
        <end position="163"/>
    </location>
</feature>
<evidence type="ECO:0000256" key="15">
    <source>
        <dbReference type="ARBA" id="ARBA00032932"/>
    </source>
</evidence>
<feature type="transmembrane region" description="Helical" evidence="17">
    <location>
        <begin position="280"/>
        <end position="299"/>
    </location>
</feature>
<proteinExistence type="inferred from homology"/>
<dbReference type="GO" id="GO:0046677">
    <property type="term" value="P:response to antibiotic"/>
    <property type="evidence" value="ECO:0007669"/>
    <property type="project" value="UniProtKB-UniRule"/>
</dbReference>
<name>A0A7C3PI24_9CYAN</name>
<dbReference type="PANTHER" id="PTHR30622">
    <property type="entry name" value="UNDECAPRENYL-DIPHOSPHATASE"/>
    <property type="match status" value="1"/>
</dbReference>
<reference evidence="18" key="1">
    <citation type="journal article" date="2020" name="mSystems">
        <title>Genome- and Community-Level Interaction Insights into Carbon Utilization and Element Cycling Functions of Hydrothermarchaeota in Hydrothermal Sediment.</title>
        <authorList>
            <person name="Zhou Z."/>
            <person name="Liu Y."/>
            <person name="Xu W."/>
            <person name="Pan J."/>
            <person name="Luo Z.H."/>
            <person name="Li M."/>
        </authorList>
    </citation>
    <scope>NUCLEOTIDE SEQUENCE [LARGE SCALE GENOMIC DNA]</scope>
    <source>
        <strain evidence="18">SpSt-418</strain>
    </source>
</reference>
<dbReference type="PANTHER" id="PTHR30622:SF4">
    <property type="entry name" value="UNDECAPRENYL-DIPHOSPHATASE"/>
    <property type="match status" value="1"/>
</dbReference>
<evidence type="ECO:0000256" key="2">
    <source>
        <dbReference type="ARBA" id="ARBA00010621"/>
    </source>
</evidence>
<evidence type="ECO:0000256" key="16">
    <source>
        <dbReference type="ARBA" id="ARBA00047594"/>
    </source>
</evidence>
<evidence type="ECO:0000256" key="4">
    <source>
        <dbReference type="ARBA" id="ARBA00021581"/>
    </source>
</evidence>
<dbReference type="GO" id="GO:0071555">
    <property type="term" value="P:cell wall organization"/>
    <property type="evidence" value="ECO:0007669"/>
    <property type="project" value="UniProtKB-KW"/>
</dbReference>
<evidence type="ECO:0000313" key="18">
    <source>
        <dbReference type="EMBL" id="HFM98336.1"/>
    </source>
</evidence>
<evidence type="ECO:0000256" key="14">
    <source>
        <dbReference type="ARBA" id="ARBA00032707"/>
    </source>
</evidence>
<evidence type="ECO:0000256" key="8">
    <source>
        <dbReference type="ARBA" id="ARBA00022960"/>
    </source>
</evidence>
<keyword evidence="5 17" id="KW-1003">Cell membrane</keyword>
<keyword evidence="9 17" id="KW-0573">Peptidoglycan synthesis</keyword>
<keyword evidence="8 17" id="KW-0133">Cell shape</keyword>
<keyword evidence="10 17" id="KW-1133">Transmembrane helix</keyword>
<dbReference type="Pfam" id="PF02673">
    <property type="entry name" value="BacA"/>
    <property type="match status" value="1"/>
</dbReference>
<comment type="function">
    <text evidence="17">Catalyzes the dephosphorylation of undecaprenyl diphosphate (UPP). Confers resistance to bacitracin.</text>
</comment>
<evidence type="ECO:0000256" key="10">
    <source>
        <dbReference type="ARBA" id="ARBA00022989"/>
    </source>
</evidence>
<feature type="transmembrane region" description="Helical" evidence="17">
    <location>
        <begin position="216"/>
        <end position="234"/>
    </location>
</feature>
<comment type="subcellular location">
    <subcellularLocation>
        <location evidence="1 17">Cell membrane</location>
        <topology evidence="1 17">Multi-pass membrane protein</topology>
    </subcellularLocation>
</comment>
<evidence type="ECO:0000256" key="3">
    <source>
        <dbReference type="ARBA" id="ARBA00012374"/>
    </source>
</evidence>
<evidence type="ECO:0000256" key="13">
    <source>
        <dbReference type="ARBA" id="ARBA00023316"/>
    </source>
</evidence>
<evidence type="ECO:0000256" key="1">
    <source>
        <dbReference type="ARBA" id="ARBA00004651"/>
    </source>
</evidence>
<comment type="miscellaneous">
    <text evidence="17">Bacitracin is thought to be involved in the inhibition of peptidoglycan synthesis by sequestering undecaprenyl diphosphate, thereby reducing the pool of lipid carrier available.</text>
</comment>
<dbReference type="EMBL" id="DSRU01000165">
    <property type="protein sequence ID" value="HFM98336.1"/>
    <property type="molecule type" value="Genomic_DNA"/>
</dbReference>
<keyword evidence="6 17" id="KW-0812">Transmembrane</keyword>
<dbReference type="InterPro" id="IPR003824">
    <property type="entry name" value="UppP"/>
</dbReference>
<evidence type="ECO:0000256" key="12">
    <source>
        <dbReference type="ARBA" id="ARBA00023251"/>
    </source>
</evidence>
<dbReference type="GO" id="GO:0050380">
    <property type="term" value="F:undecaprenyl-diphosphatase activity"/>
    <property type="evidence" value="ECO:0007669"/>
    <property type="project" value="UniProtKB-UniRule"/>
</dbReference>
<dbReference type="NCBIfam" id="TIGR00753">
    <property type="entry name" value="undec_PP_bacA"/>
    <property type="match status" value="1"/>
</dbReference>
<feature type="transmembrane region" description="Helical" evidence="17">
    <location>
        <begin position="120"/>
        <end position="138"/>
    </location>
</feature>